<dbReference type="EC" id="1.1.1.14" evidence="7"/>
<dbReference type="Pfam" id="PF08240">
    <property type="entry name" value="ADH_N"/>
    <property type="match status" value="1"/>
</dbReference>
<dbReference type="SUPFAM" id="SSF50129">
    <property type="entry name" value="GroES-like"/>
    <property type="match status" value="1"/>
</dbReference>
<dbReference type="PANTHER" id="PTHR43401">
    <property type="entry name" value="L-THREONINE 3-DEHYDROGENASE"/>
    <property type="match status" value="1"/>
</dbReference>
<dbReference type="Gene3D" id="3.40.50.720">
    <property type="entry name" value="NAD(P)-binding Rossmann-like Domain"/>
    <property type="match status" value="1"/>
</dbReference>
<proteinExistence type="predicted"/>
<evidence type="ECO:0000313" key="8">
    <source>
        <dbReference type="Proteomes" id="UP000063234"/>
    </source>
</evidence>
<dbReference type="InterPro" id="IPR031640">
    <property type="entry name" value="Glu_dehyd_C"/>
</dbReference>
<dbReference type="InterPro" id="IPR011032">
    <property type="entry name" value="GroES-like_sf"/>
</dbReference>
<accession>A0A0S3QSV2</accession>
<gene>
    <name evidence="7" type="primary">gutB</name>
    <name evidence="7" type="ORF">TST_0590</name>
</gene>
<evidence type="ECO:0000259" key="5">
    <source>
        <dbReference type="Pfam" id="PF08240"/>
    </source>
</evidence>
<dbReference type="OrthoDB" id="9787435at2"/>
<dbReference type="SUPFAM" id="SSF51735">
    <property type="entry name" value="NAD(P)-binding Rossmann-fold domains"/>
    <property type="match status" value="1"/>
</dbReference>
<keyword evidence="2" id="KW-0479">Metal-binding</keyword>
<keyword evidence="3" id="KW-0862">Zinc</keyword>
<evidence type="ECO:0000256" key="3">
    <source>
        <dbReference type="ARBA" id="ARBA00022833"/>
    </source>
</evidence>
<dbReference type="EMBL" id="AP013035">
    <property type="protein sequence ID" value="BAT71396.1"/>
    <property type="molecule type" value="Genomic_DNA"/>
</dbReference>
<keyword evidence="4 7" id="KW-0560">Oxidoreductase</keyword>
<evidence type="ECO:0000256" key="4">
    <source>
        <dbReference type="ARBA" id="ARBA00023002"/>
    </source>
</evidence>
<evidence type="ECO:0000259" key="6">
    <source>
        <dbReference type="Pfam" id="PF16912"/>
    </source>
</evidence>
<organism evidence="7 8">
    <name type="scientific">Thermosulfidibacter takaii (strain DSM 17441 / JCM 13301 / NBRC 103674 / ABI70S6)</name>
    <dbReference type="NCBI Taxonomy" id="1298851"/>
    <lineage>
        <taxon>Bacteria</taxon>
        <taxon>Pseudomonadati</taxon>
        <taxon>Thermosulfidibacterota</taxon>
        <taxon>Thermosulfidibacteria</taxon>
        <taxon>Thermosulfidibacterales</taxon>
        <taxon>Thermosulfidibacteraceae</taxon>
    </lineage>
</organism>
<feature type="domain" description="Alcohol dehydrogenase-like N-terminal" evidence="5">
    <location>
        <begin position="23"/>
        <end position="123"/>
    </location>
</feature>
<keyword evidence="8" id="KW-1185">Reference proteome</keyword>
<reference evidence="8" key="1">
    <citation type="journal article" date="2018" name="Science">
        <title>A primordial and reversible TCA cycle in a facultatively chemolithoautotrophic thermophile.</title>
        <authorList>
            <person name="Nunoura T."/>
            <person name="Chikaraishi Y."/>
            <person name="Izaki R."/>
            <person name="Suwa T."/>
            <person name="Sato T."/>
            <person name="Harada T."/>
            <person name="Mori K."/>
            <person name="Kato Y."/>
            <person name="Miyazaki M."/>
            <person name="Shimamura S."/>
            <person name="Yanagawa K."/>
            <person name="Shuto A."/>
            <person name="Ohkouchi N."/>
            <person name="Fujita N."/>
            <person name="Takaki Y."/>
            <person name="Atomi H."/>
            <person name="Takai K."/>
        </authorList>
    </citation>
    <scope>NUCLEOTIDE SEQUENCE [LARGE SCALE GENOMIC DNA]</scope>
    <source>
        <strain evidence="8">DSM 17441 / JCM 13301 / NBRC 103674 / ABI70S6</strain>
    </source>
</reference>
<feature type="domain" description="Glucose dehydrogenase C-terminal" evidence="6">
    <location>
        <begin position="140"/>
        <end position="331"/>
    </location>
</feature>
<evidence type="ECO:0000313" key="7">
    <source>
        <dbReference type="EMBL" id="BAT71396.1"/>
    </source>
</evidence>
<dbReference type="AlphaFoldDB" id="A0A0S3QSV2"/>
<dbReference type="GO" id="GO:0003939">
    <property type="term" value="F:L-iditol 2-dehydrogenase (NAD+) activity"/>
    <property type="evidence" value="ECO:0007669"/>
    <property type="project" value="UniProtKB-EC"/>
</dbReference>
<evidence type="ECO:0000256" key="1">
    <source>
        <dbReference type="ARBA" id="ARBA00001947"/>
    </source>
</evidence>
<name>A0A0S3QSV2_THET7</name>
<dbReference type="PANTHER" id="PTHR43401:SF2">
    <property type="entry name" value="L-THREONINE 3-DEHYDROGENASE"/>
    <property type="match status" value="1"/>
</dbReference>
<dbReference type="InterPro" id="IPR036291">
    <property type="entry name" value="NAD(P)-bd_dom_sf"/>
</dbReference>
<dbReference type="InterPro" id="IPR013154">
    <property type="entry name" value="ADH-like_N"/>
</dbReference>
<comment type="cofactor">
    <cofactor evidence="1">
        <name>Zn(2+)</name>
        <dbReference type="ChEBI" id="CHEBI:29105"/>
    </cofactor>
</comment>
<dbReference type="InterPro" id="IPR050129">
    <property type="entry name" value="Zn_alcohol_dh"/>
</dbReference>
<protein>
    <submittedName>
        <fullName evidence="7">L-iditol 2-dehydrogenase</fullName>
        <ecNumber evidence="7">1.1.1.14</ecNumber>
    </submittedName>
</protein>
<dbReference type="RefSeq" id="WP_068549334.1">
    <property type="nucleotide sequence ID" value="NZ_AP013035.1"/>
</dbReference>
<dbReference type="KEGG" id="ttk:TST_0590"/>
<dbReference type="GO" id="GO:0046872">
    <property type="term" value="F:metal ion binding"/>
    <property type="evidence" value="ECO:0007669"/>
    <property type="project" value="UniProtKB-KW"/>
</dbReference>
<dbReference type="Proteomes" id="UP000063234">
    <property type="component" value="Chromosome"/>
</dbReference>
<dbReference type="STRING" id="1298851.TST_0590"/>
<evidence type="ECO:0000256" key="2">
    <source>
        <dbReference type="ARBA" id="ARBA00022723"/>
    </source>
</evidence>
<dbReference type="Gene3D" id="3.90.180.10">
    <property type="entry name" value="Medium-chain alcohol dehydrogenases, catalytic domain"/>
    <property type="match status" value="1"/>
</dbReference>
<dbReference type="Pfam" id="PF16912">
    <property type="entry name" value="Glu_dehyd_C"/>
    <property type="match status" value="1"/>
</dbReference>
<sequence length="336" mass="37085">MRALKFYKDKGLVLEEIPTPELKDGEALIKVKACSICGSDLRTIKGLKQVKKDGVILGHEVCGEVIDSRHPDVMIGSNVAVYPSLFCGKCSPCKKGYYNLCDNKLSLGNALDGGFAEYMVVPKGIIDVGGLVKVEALSHIACLTEPLACVIHSIETLLSLGNAENALILGAGPLGLMHLILLRQKIKDITIVDRHKDRLHKASSLYNSVERFESVEDLANQKAKFDLVFVCAFAAQEMNTILKLTNPKGKINLFAGGPWNVYARIIPNNIHYSEIILTGTHSTTPKDFRKAARTVSQLSEELEQIVTHKFPLEKFREAFKTYETRKGLKVVIIPNI</sequence>